<dbReference type="Pfam" id="PF17319">
    <property type="entry name" value="DUF5362"/>
    <property type="match status" value="1"/>
</dbReference>
<dbReference type="AlphaFoldDB" id="A0A552V0A0"/>
<evidence type="ECO:0000313" key="3">
    <source>
        <dbReference type="Proteomes" id="UP000320643"/>
    </source>
</evidence>
<feature type="transmembrane region" description="Helical" evidence="1">
    <location>
        <begin position="38"/>
        <end position="61"/>
    </location>
</feature>
<feature type="transmembrane region" description="Helical" evidence="1">
    <location>
        <begin position="73"/>
        <end position="101"/>
    </location>
</feature>
<dbReference type="Proteomes" id="UP000320643">
    <property type="component" value="Unassembled WGS sequence"/>
</dbReference>
<keyword evidence="1" id="KW-0812">Transmembrane</keyword>
<feature type="transmembrane region" description="Helical" evidence="1">
    <location>
        <begin position="132"/>
        <end position="159"/>
    </location>
</feature>
<accession>A0A552V0A0</accession>
<gene>
    <name evidence="2" type="ORF">FMM05_12130</name>
</gene>
<keyword evidence="3" id="KW-1185">Reference proteome</keyword>
<evidence type="ECO:0000256" key="1">
    <source>
        <dbReference type="SAM" id="Phobius"/>
    </source>
</evidence>
<evidence type="ECO:0000313" key="2">
    <source>
        <dbReference type="EMBL" id="TRW23901.1"/>
    </source>
</evidence>
<organism evidence="2 3">
    <name type="scientific">Flavobacterium zepuense</name>
    <dbReference type="NCBI Taxonomy" id="2593302"/>
    <lineage>
        <taxon>Bacteria</taxon>
        <taxon>Pseudomonadati</taxon>
        <taxon>Bacteroidota</taxon>
        <taxon>Flavobacteriia</taxon>
        <taxon>Flavobacteriales</taxon>
        <taxon>Flavobacteriaceae</taxon>
        <taxon>Flavobacterium</taxon>
    </lineage>
</organism>
<sequence length="162" mass="17411">MENYSSDLESKSAFDNFELQFTLPAQAFLRETAKWASFLSILGFIFIGLMVIFGLIMFAAGSAMGSLGGGAGMFGALGGATIGGVYIVIALFYFFPVLYLFRFASSTKQALNTNNTERLTTAMENLKSHYKFLGILAIIMIAIYILVFVFAIVAGVGAASGM</sequence>
<proteinExistence type="predicted"/>
<dbReference type="RefSeq" id="WP_143373649.1">
    <property type="nucleotide sequence ID" value="NZ_VJVZ01000007.1"/>
</dbReference>
<name>A0A552V0A0_9FLAO</name>
<dbReference type="OrthoDB" id="1121797at2"/>
<protein>
    <submittedName>
        <fullName evidence="2">Uncharacterized protein</fullName>
    </submittedName>
</protein>
<reference evidence="2 3" key="1">
    <citation type="submission" date="2019-07" db="EMBL/GenBank/DDBJ databases">
        <title>Flavobacterium sp. nov., isolated from glacier ice.</title>
        <authorList>
            <person name="Liu Q."/>
            <person name="Xin Y.-H."/>
        </authorList>
    </citation>
    <scope>NUCLEOTIDE SEQUENCE [LARGE SCALE GENOMIC DNA]</scope>
    <source>
        <strain evidence="2 3">ZT4R6</strain>
    </source>
</reference>
<dbReference type="InterPro" id="IPR035287">
    <property type="entry name" value="DUF5362"/>
</dbReference>
<keyword evidence="1" id="KW-0472">Membrane</keyword>
<keyword evidence="1" id="KW-1133">Transmembrane helix</keyword>
<dbReference type="EMBL" id="VJVZ01000007">
    <property type="protein sequence ID" value="TRW23901.1"/>
    <property type="molecule type" value="Genomic_DNA"/>
</dbReference>
<comment type="caution">
    <text evidence="2">The sequence shown here is derived from an EMBL/GenBank/DDBJ whole genome shotgun (WGS) entry which is preliminary data.</text>
</comment>